<protein>
    <submittedName>
        <fullName evidence="2">MBL fold metallo-hydrolase</fullName>
    </submittedName>
</protein>
<evidence type="ECO:0000313" key="2">
    <source>
        <dbReference type="EMBL" id="MBO8450367.1"/>
    </source>
</evidence>
<evidence type="ECO:0000259" key="1">
    <source>
        <dbReference type="SMART" id="SM00849"/>
    </source>
</evidence>
<name>A0A9D9ENF7_9SPIR</name>
<accession>A0A9D9ENF7</accession>
<dbReference type="Gene3D" id="3.60.15.10">
    <property type="entry name" value="Ribonuclease Z/Hydroxyacylglutathione hydrolase-like"/>
    <property type="match status" value="1"/>
</dbReference>
<organism evidence="2 3">
    <name type="scientific">Candidatus Avitreponema avistercoris</name>
    <dbReference type="NCBI Taxonomy" id="2840705"/>
    <lineage>
        <taxon>Bacteria</taxon>
        <taxon>Pseudomonadati</taxon>
        <taxon>Spirochaetota</taxon>
        <taxon>Spirochaetia</taxon>
        <taxon>Spirochaetales</taxon>
        <taxon>Candidatus Avitreponema</taxon>
    </lineage>
</organism>
<gene>
    <name evidence="2" type="ORF">IAA96_04595</name>
</gene>
<dbReference type="AlphaFoldDB" id="A0A9D9ENF7"/>
<feature type="domain" description="Metallo-beta-lactamase" evidence="1">
    <location>
        <begin position="34"/>
        <end position="225"/>
    </location>
</feature>
<sequence>MVLEILGSGTSTGVPVPACTCSVCTSASPQDKRMRACALLRGPQDTPAVLLDAGPEFRLQALRADIRRLDAVLVTHSHADHIHGMDDLRIFSREQPLPVFSDPECLHDIRNRFDYVFKKTQEGGGKPKFELIPVTHGESIQAAGISVMPLALFHGNLRITGWRFGDTAYLTDCSRIPEETFSLLKGIRKLVIDGLREKEHPTHFNFRQAAEAAFRTGAGEVWFTHIGHERRHSEIARWCETWAAGKKTPGGKPLRLAPAWDGLRIPVTL</sequence>
<dbReference type="Proteomes" id="UP000823616">
    <property type="component" value="Unassembled WGS sequence"/>
</dbReference>
<dbReference type="InterPro" id="IPR036866">
    <property type="entry name" value="RibonucZ/Hydroxyglut_hydro"/>
</dbReference>
<reference evidence="2" key="1">
    <citation type="submission" date="2020-10" db="EMBL/GenBank/DDBJ databases">
        <authorList>
            <person name="Gilroy R."/>
        </authorList>
    </citation>
    <scope>NUCLEOTIDE SEQUENCE</scope>
    <source>
        <strain evidence="2">B3-4054</strain>
    </source>
</reference>
<dbReference type="EMBL" id="JADIMS010000076">
    <property type="protein sequence ID" value="MBO8450367.1"/>
    <property type="molecule type" value="Genomic_DNA"/>
</dbReference>
<dbReference type="PANTHER" id="PTHR42663:SF6">
    <property type="entry name" value="HYDROLASE C777.06C-RELATED"/>
    <property type="match status" value="1"/>
</dbReference>
<reference evidence="2" key="2">
    <citation type="journal article" date="2021" name="PeerJ">
        <title>Extensive microbial diversity within the chicken gut microbiome revealed by metagenomics and culture.</title>
        <authorList>
            <person name="Gilroy R."/>
            <person name="Ravi A."/>
            <person name="Getino M."/>
            <person name="Pursley I."/>
            <person name="Horton D.L."/>
            <person name="Alikhan N.F."/>
            <person name="Baker D."/>
            <person name="Gharbi K."/>
            <person name="Hall N."/>
            <person name="Watson M."/>
            <person name="Adriaenssens E.M."/>
            <person name="Foster-Nyarko E."/>
            <person name="Jarju S."/>
            <person name="Secka A."/>
            <person name="Antonio M."/>
            <person name="Oren A."/>
            <person name="Chaudhuri R.R."/>
            <person name="La Ragione R."/>
            <person name="Hildebrand F."/>
            <person name="Pallen M.J."/>
        </authorList>
    </citation>
    <scope>NUCLEOTIDE SEQUENCE</scope>
    <source>
        <strain evidence="2">B3-4054</strain>
    </source>
</reference>
<proteinExistence type="predicted"/>
<comment type="caution">
    <text evidence="2">The sequence shown here is derived from an EMBL/GenBank/DDBJ whole genome shotgun (WGS) entry which is preliminary data.</text>
</comment>
<dbReference type="CDD" id="cd16279">
    <property type="entry name" value="metallo-hydrolase-like_MBL-fold"/>
    <property type="match status" value="1"/>
</dbReference>
<dbReference type="PANTHER" id="PTHR42663">
    <property type="entry name" value="HYDROLASE C777.06C-RELATED-RELATED"/>
    <property type="match status" value="1"/>
</dbReference>
<dbReference type="Pfam" id="PF12706">
    <property type="entry name" value="Lactamase_B_2"/>
    <property type="match status" value="1"/>
</dbReference>
<evidence type="ECO:0000313" key="3">
    <source>
        <dbReference type="Proteomes" id="UP000823616"/>
    </source>
</evidence>
<dbReference type="SUPFAM" id="SSF56281">
    <property type="entry name" value="Metallo-hydrolase/oxidoreductase"/>
    <property type="match status" value="1"/>
</dbReference>
<dbReference type="InterPro" id="IPR001279">
    <property type="entry name" value="Metallo-B-lactamas"/>
</dbReference>
<dbReference type="SMART" id="SM00849">
    <property type="entry name" value="Lactamase_B"/>
    <property type="match status" value="1"/>
</dbReference>